<accession>A0A8S5RXF0</accession>
<evidence type="ECO:0000313" key="1">
    <source>
        <dbReference type="EMBL" id="DAF43297.1"/>
    </source>
</evidence>
<organism evidence="1">
    <name type="scientific">Myoviridae sp. ctLYR7</name>
    <dbReference type="NCBI Taxonomy" id="2827679"/>
    <lineage>
        <taxon>Viruses</taxon>
        <taxon>Duplodnaviria</taxon>
        <taxon>Heunggongvirae</taxon>
        <taxon>Uroviricota</taxon>
        <taxon>Caudoviricetes</taxon>
    </lineage>
</organism>
<reference evidence="1" key="1">
    <citation type="journal article" date="2021" name="Proc. Natl. Acad. Sci. U.S.A.">
        <title>A Catalog of Tens of Thousands of Viruses from Human Metagenomes Reveals Hidden Associations with Chronic Diseases.</title>
        <authorList>
            <person name="Tisza M.J."/>
            <person name="Buck C.B."/>
        </authorList>
    </citation>
    <scope>NUCLEOTIDE SEQUENCE</scope>
    <source>
        <strain evidence="1">CtLYR7</strain>
    </source>
</reference>
<protein>
    <submittedName>
        <fullName evidence="1">Uncharacterized protein</fullName>
    </submittedName>
</protein>
<proteinExistence type="predicted"/>
<sequence length="58" mass="6530">MAIVPLNMPCASCLLQFLQRCFIFNHSCVRWGTIRPLLQEWRQLTQALSALAGRGAVV</sequence>
<name>A0A8S5RXF0_9CAUD</name>
<dbReference type="EMBL" id="BK032502">
    <property type="protein sequence ID" value="DAF43297.1"/>
    <property type="molecule type" value="Genomic_DNA"/>
</dbReference>